<dbReference type="OrthoDB" id="392140at2759"/>
<name>A0A078ABY9_STYLE</name>
<organism evidence="8 9">
    <name type="scientific">Stylonychia lemnae</name>
    <name type="common">Ciliate</name>
    <dbReference type="NCBI Taxonomy" id="5949"/>
    <lineage>
        <taxon>Eukaryota</taxon>
        <taxon>Sar</taxon>
        <taxon>Alveolata</taxon>
        <taxon>Ciliophora</taxon>
        <taxon>Intramacronucleata</taxon>
        <taxon>Spirotrichea</taxon>
        <taxon>Stichotrichia</taxon>
        <taxon>Sporadotrichida</taxon>
        <taxon>Oxytrichidae</taxon>
        <taxon>Stylonychinae</taxon>
        <taxon>Stylonychia</taxon>
    </lineage>
</organism>
<evidence type="ECO:0000313" key="9">
    <source>
        <dbReference type="Proteomes" id="UP000039865"/>
    </source>
</evidence>
<dbReference type="InterPro" id="IPR027417">
    <property type="entry name" value="P-loop_NTPase"/>
</dbReference>
<feature type="domain" description="TNFR-Cys" evidence="7">
    <location>
        <begin position="1402"/>
        <end position="1443"/>
    </location>
</feature>
<dbReference type="InterPro" id="IPR001368">
    <property type="entry name" value="TNFR/NGFR_Cys_rich_reg"/>
</dbReference>
<dbReference type="Pfam" id="PF25396">
    <property type="entry name" value="ZNFX1"/>
    <property type="match status" value="1"/>
</dbReference>
<keyword evidence="9" id="KW-1185">Reference proteome</keyword>
<dbReference type="GO" id="GO:0031048">
    <property type="term" value="P:regulatory ncRNA-mediated heterochromatin formation"/>
    <property type="evidence" value="ECO:0007669"/>
    <property type="project" value="TreeGrafter"/>
</dbReference>
<evidence type="ECO:0000256" key="5">
    <source>
        <dbReference type="SAM" id="Coils"/>
    </source>
</evidence>
<dbReference type="PANTHER" id="PTHR10887:SF341">
    <property type="entry name" value="NFX1-TYPE ZINC FINGER-CONTAINING PROTEIN 1"/>
    <property type="match status" value="1"/>
</dbReference>
<dbReference type="InterPro" id="IPR045055">
    <property type="entry name" value="DNA2/NAM7-like"/>
</dbReference>
<evidence type="ECO:0000256" key="3">
    <source>
        <dbReference type="ARBA" id="ARBA00022806"/>
    </source>
</evidence>
<dbReference type="Pfam" id="PF13087">
    <property type="entry name" value="AAA_12"/>
    <property type="match status" value="1"/>
</dbReference>
<dbReference type="PANTHER" id="PTHR10887">
    <property type="entry name" value="DNA2/NAM7 HELICASE FAMILY"/>
    <property type="match status" value="1"/>
</dbReference>
<evidence type="ECO:0000313" key="8">
    <source>
        <dbReference type="EMBL" id="CDW79810.1"/>
    </source>
</evidence>
<dbReference type="InterPro" id="IPR041677">
    <property type="entry name" value="DNA2/NAM7_AAA_11"/>
</dbReference>
<sequence length="1647" mass="191992">MQRSSQNSSNRNYRQSATQRQNRGRGGQNQQQLNAIIQVQSSSSNSRGSRIRRGNQFNQQFNHSRSMTSLTSNEKLEMLNERSCQDLIEYLVYKESLSTLITNHLENDEDISLIFKILVKAFTFENAGNAELQLIYYQLIESKFITSNLETFLENFCDNIEPQEDLRQKCIDLDKITSLYEIIIIRFNYPLRNLNNLQHFNQLIYYDLKEMIEGQNQNINLREIYKQLKLRAGNLNDLFERKQDYQINFSIANPSDLFQMPENFRDISIAPCPIELAIDRQFHIIFTAFSDPYIRPIIKNGNYQNNHDYLDNIFRLLREDAIRPLRNGLSTLVSEAGVRYFQDVSLIGLAILPHFSSQVGLKIKINQIKSNEFLQSKLLLPGSLLVLSNDDFKTVEIFLVQDRNEFENDRNVKTFSYAEIVIEFAQIEHVLKKIQDMAKWKQLPFSKYLVGSGVNRIISKPPLILRIESSGQLGQFKQSINTCIQGYKFDQSQLTALQFCLYKELSIIQGPPGTGKTYVGENYVKILLNNKKKGYFQEGPLLIVCYTNHALDQFLELISKYTDNFVRVGGRSKNEKFADHTLPKYVQNNSGRQSNKYYLLKKEVEKLGNQILRKLSELQNNDFTIITSLEKNQDGQKLLLKIKESFSSYVEQTLQWLFPSIRDIDLLQNARKYIIELIQGEPDLPIVFWLGLIDLGKYIKSLNLYEDYYDYENQEIINQEDFDQIMQDYYENEQEVSQENKQDQVDAEIVKKKYENLTKHYHMSTQDNFFRTEKNLNECIKKGAQLGQGPAQSLNEINQPLFSLPMPKRWQMNNTFRNQHSNDNPQLVQEIEKLIERFTQAQEQKKNYQSLQYSQALNKADVVAMTTTGCAKNSYLMKDVLFQTVIVEEAAEVFEAHILAAISQHTKHMILIGDHLQLKPSPAIYELEKEFNLSMSMFERLVNNKYEFVTLSIQRRMRPQISQNIRYLYPALMDDQRVLNYPNIRGLKRNVFFLDHRNEENSDGQQSKQNIFEAKFIERFALYLIGQKYLPSEITILCLYKAQSNLIFKLFKNNYPRDDPIKKIKVVTVDNYQGEENDIIIISLVRSNPRNDIGFLKINNRVNVALSRAKHGMYILGNGQSIRNAMKRSNYNYQNLWTHVLDYLGQNQYLGNNLELACKSHGNVTLISKAEDFNRSPYGLCQEFCNQELPCKHKCPKKCHDYDKTQLDPSGHKIDICQQQCIRPHPCGHPCSFQCEKCKIQLQLCQKDLRLKFIKCQHIIELKCYQNVNLVCQRNCEKVKECGHGCNKRCQVDCDRDICKVVIEKTLPSCLHKAQLCCYIKPEVFEKFGNQIQSQLYLDELGCKTRCEGILQCGHQCPSPCGECSRSSFHGQCIQESEKQLNCGHKQTYHCSGFPTECQQSCQYECKHQKCQKMCGEKCDQCQTPCDLNCPHKSCSKMCSETCDDILCNEPCENILQCGHYCFGLCGDKCDFECFLCIKETLILTIKDDQVTECKVKNNLEDPKFVKLDCGHVFESKSIDQHFKELEAYMTTLKQYDLHQCPKCFSKIIICTRYQYWNNQVRIMKLAQSKSVSKELQTILRKKLRQDFKELNLSRFYGVYQAHQIIINKIFTVIPYFFINQQFRTGSQGLTIIILKITQMIQRNSYI</sequence>
<dbReference type="PROSITE" id="PS00652">
    <property type="entry name" value="TNFR_NGFR_1"/>
    <property type="match status" value="1"/>
</dbReference>
<protein>
    <submittedName>
        <fullName evidence="8">Nfx1-type zinc finger-containing protein 1</fullName>
    </submittedName>
</protein>
<evidence type="ECO:0000256" key="2">
    <source>
        <dbReference type="ARBA" id="ARBA00022801"/>
    </source>
</evidence>
<dbReference type="GO" id="GO:0004386">
    <property type="term" value="F:helicase activity"/>
    <property type="evidence" value="ECO:0007669"/>
    <property type="project" value="UniProtKB-KW"/>
</dbReference>
<feature type="coiled-coil region" evidence="5">
    <location>
        <begin position="824"/>
        <end position="851"/>
    </location>
</feature>
<dbReference type="InterPro" id="IPR041679">
    <property type="entry name" value="DNA2/NAM7-like_C"/>
</dbReference>
<dbReference type="Proteomes" id="UP000039865">
    <property type="component" value="Unassembled WGS sequence"/>
</dbReference>
<evidence type="ECO:0000256" key="4">
    <source>
        <dbReference type="ARBA" id="ARBA00022840"/>
    </source>
</evidence>
<evidence type="ECO:0000256" key="6">
    <source>
        <dbReference type="SAM" id="MobiDB-lite"/>
    </source>
</evidence>
<dbReference type="EMBL" id="CCKQ01008358">
    <property type="protein sequence ID" value="CDW79810.1"/>
    <property type="molecule type" value="Genomic_DNA"/>
</dbReference>
<keyword evidence="3" id="KW-0347">Helicase</keyword>
<reference evidence="8 9" key="1">
    <citation type="submission" date="2014-06" db="EMBL/GenBank/DDBJ databases">
        <authorList>
            <person name="Swart Estienne"/>
        </authorList>
    </citation>
    <scope>NUCLEOTIDE SEQUENCE [LARGE SCALE GENOMIC DNA]</scope>
    <source>
        <strain evidence="8 9">130c</strain>
    </source>
</reference>
<dbReference type="Gene3D" id="3.40.50.300">
    <property type="entry name" value="P-loop containing nucleotide triphosphate hydrolases"/>
    <property type="match status" value="3"/>
</dbReference>
<dbReference type="Pfam" id="PF13086">
    <property type="entry name" value="AAA_11"/>
    <property type="match status" value="2"/>
</dbReference>
<keyword evidence="1" id="KW-0547">Nucleotide-binding</keyword>
<feature type="region of interest" description="Disordered" evidence="6">
    <location>
        <begin position="1"/>
        <end position="69"/>
    </location>
</feature>
<proteinExistence type="predicted"/>
<feature type="compositionally biased region" description="Polar residues" evidence="6">
    <location>
        <begin position="56"/>
        <end position="69"/>
    </location>
</feature>
<gene>
    <name evidence="8" type="primary">Contig17073.g18193</name>
    <name evidence="8" type="ORF">STYLEM_8802</name>
</gene>
<dbReference type="OMA" id="YQEDCLL"/>
<dbReference type="GO" id="GO:0031380">
    <property type="term" value="C:nuclear RNA-directed RNA polymerase complex"/>
    <property type="evidence" value="ECO:0007669"/>
    <property type="project" value="TreeGrafter"/>
</dbReference>
<dbReference type="InParanoid" id="A0A078ABY9"/>
<dbReference type="GO" id="GO:0005694">
    <property type="term" value="C:chromosome"/>
    <property type="evidence" value="ECO:0007669"/>
    <property type="project" value="UniProtKB-ARBA"/>
</dbReference>
<accession>A0A078ABY9</accession>
<dbReference type="InterPro" id="IPR047187">
    <property type="entry name" value="SF1_C_Upf1"/>
</dbReference>
<dbReference type="FunFam" id="3.40.50.300:FF:000326">
    <property type="entry name" value="P-loop containing nucleoside triphosphate hydrolase"/>
    <property type="match status" value="1"/>
</dbReference>
<dbReference type="InterPro" id="IPR057373">
    <property type="entry name" value="ZNFX1"/>
</dbReference>
<keyword evidence="4" id="KW-0067">ATP-binding</keyword>
<dbReference type="GO" id="GO:0005524">
    <property type="term" value="F:ATP binding"/>
    <property type="evidence" value="ECO:0007669"/>
    <property type="project" value="UniProtKB-KW"/>
</dbReference>
<dbReference type="CDD" id="cd18808">
    <property type="entry name" value="SF1_C_Upf1"/>
    <property type="match status" value="1"/>
</dbReference>
<keyword evidence="5" id="KW-0175">Coiled coil</keyword>
<feature type="compositionally biased region" description="Low complexity" evidence="6">
    <location>
        <begin position="1"/>
        <end position="21"/>
    </location>
</feature>
<dbReference type="SUPFAM" id="SSF52540">
    <property type="entry name" value="P-loop containing nucleoside triphosphate hydrolases"/>
    <property type="match status" value="1"/>
</dbReference>
<keyword evidence="2" id="KW-0378">Hydrolase</keyword>
<evidence type="ECO:0000259" key="7">
    <source>
        <dbReference type="PROSITE" id="PS00652"/>
    </source>
</evidence>
<dbReference type="GO" id="GO:0016787">
    <property type="term" value="F:hydrolase activity"/>
    <property type="evidence" value="ECO:0007669"/>
    <property type="project" value="UniProtKB-KW"/>
</dbReference>
<evidence type="ECO:0000256" key="1">
    <source>
        <dbReference type="ARBA" id="ARBA00022741"/>
    </source>
</evidence>